<proteinExistence type="predicted"/>
<sequence length="371" mass="42756">MANSWLEVSLLDREELAYELSLRDTEVSADDTLEDLVANLQGLTLAEAQSSPRTPQRQMSNPGESVNEIVACGRGLGALSRSVKAVITCQSRACIEVKLWHYARRIQLITVSDDTDRQLVQALQQRLSEIRSTFLAKSGFLRAETLSPNMRTNQHQFRNIDADTLPVYKWKLQFDGRRRDVTSVFNFLQDVQDQMEIANVSEQDVVRGLKHLLAGPAREWYRLVQDRVHSWADFCECLQKEFLPRDYVETALDDLKRYQQTEGESIALFVARFNQKERFLPQPLALTEKLNILRKNILPHYLDKMWDKRIQNVKELIEYCELLDKTRLNIAKFADKTDRCHRTAVSKTGLLSLSGVGPYGQRLSENFSEVF</sequence>
<gene>
    <name evidence="2" type="ORF">Zmor_017556</name>
</gene>
<keyword evidence="3" id="KW-1185">Reference proteome</keyword>
<feature type="domain" description="Retrotransposon gag" evidence="1">
    <location>
        <begin position="211"/>
        <end position="282"/>
    </location>
</feature>
<accession>A0AA38IBK9</accession>
<name>A0AA38IBK9_9CUCU</name>
<evidence type="ECO:0000313" key="3">
    <source>
        <dbReference type="Proteomes" id="UP001168821"/>
    </source>
</evidence>
<reference evidence="2" key="1">
    <citation type="journal article" date="2023" name="G3 (Bethesda)">
        <title>Whole genome assemblies of Zophobas morio and Tenebrio molitor.</title>
        <authorList>
            <person name="Kaur S."/>
            <person name="Stinson S.A."/>
            <person name="diCenzo G.C."/>
        </authorList>
    </citation>
    <scope>NUCLEOTIDE SEQUENCE</scope>
    <source>
        <strain evidence="2">QUZm001</strain>
    </source>
</reference>
<dbReference type="Proteomes" id="UP001168821">
    <property type="component" value="Unassembled WGS sequence"/>
</dbReference>
<dbReference type="InterPro" id="IPR005162">
    <property type="entry name" value="Retrotrans_gag_dom"/>
</dbReference>
<dbReference type="Pfam" id="PF03732">
    <property type="entry name" value="Retrotrans_gag"/>
    <property type="match status" value="1"/>
</dbReference>
<dbReference type="EMBL" id="JALNTZ010000005">
    <property type="protein sequence ID" value="KAJ3651521.1"/>
    <property type="molecule type" value="Genomic_DNA"/>
</dbReference>
<protein>
    <recommendedName>
        <fullName evidence="1">Retrotransposon gag domain-containing protein</fullName>
    </recommendedName>
</protein>
<evidence type="ECO:0000313" key="2">
    <source>
        <dbReference type="EMBL" id="KAJ3651521.1"/>
    </source>
</evidence>
<comment type="caution">
    <text evidence="2">The sequence shown here is derived from an EMBL/GenBank/DDBJ whole genome shotgun (WGS) entry which is preliminary data.</text>
</comment>
<evidence type="ECO:0000259" key="1">
    <source>
        <dbReference type="Pfam" id="PF03732"/>
    </source>
</evidence>
<dbReference type="AlphaFoldDB" id="A0AA38IBK9"/>
<organism evidence="2 3">
    <name type="scientific">Zophobas morio</name>
    <dbReference type="NCBI Taxonomy" id="2755281"/>
    <lineage>
        <taxon>Eukaryota</taxon>
        <taxon>Metazoa</taxon>
        <taxon>Ecdysozoa</taxon>
        <taxon>Arthropoda</taxon>
        <taxon>Hexapoda</taxon>
        <taxon>Insecta</taxon>
        <taxon>Pterygota</taxon>
        <taxon>Neoptera</taxon>
        <taxon>Endopterygota</taxon>
        <taxon>Coleoptera</taxon>
        <taxon>Polyphaga</taxon>
        <taxon>Cucujiformia</taxon>
        <taxon>Tenebrionidae</taxon>
        <taxon>Zophobas</taxon>
    </lineage>
</organism>